<keyword evidence="1" id="KW-0472">Membrane</keyword>
<gene>
    <name evidence="2" type="ORF">FHX76_000481</name>
</gene>
<sequence length="164" mass="17065">MSDLIVISFDTEAEAEGAYERIQQLQNDLVVELAGLALVKVDENGKTHVETPGAVGKVGVGAVGGALFGTLIGILFFIPVIGLVFGGVLGGLFAGLDKTGLNSEFRSRVKDAVAQGRSAVVLYAFKLTEDKFAEALAPFNGTIVQTSLSEADEKALAHDLGTAQ</sequence>
<name>A0A7X5TSU5_9MICO</name>
<keyword evidence="1" id="KW-1133">Transmembrane helix</keyword>
<evidence type="ECO:0000313" key="3">
    <source>
        <dbReference type="Proteomes" id="UP000541033"/>
    </source>
</evidence>
<dbReference type="Proteomes" id="UP000541033">
    <property type="component" value="Unassembled WGS sequence"/>
</dbReference>
<evidence type="ECO:0000313" key="2">
    <source>
        <dbReference type="EMBL" id="NIH52613.1"/>
    </source>
</evidence>
<protein>
    <submittedName>
        <fullName evidence="2">Putative membrane protein</fullName>
    </submittedName>
</protein>
<accession>A0A7X5TSU5</accession>
<feature type="transmembrane region" description="Helical" evidence="1">
    <location>
        <begin position="66"/>
        <end position="96"/>
    </location>
</feature>
<dbReference type="Pfam" id="PF06897">
    <property type="entry name" value="DUF1269"/>
    <property type="match status" value="1"/>
</dbReference>
<keyword evidence="3" id="KW-1185">Reference proteome</keyword>
<comment type="caution">
    <text evidence="2">The sequence shown here is derived from an EMBL/GenBank/DDBJ whole genome shotgun (WGS) entry which is preliminary data.</text>
</comment>
<dbReference type="AlphaFoldDB" id="A0A7X5TSU5"/>
<evidence type="ECO:0000256" key="1">
    <source>
        <dbReference type="SAM" id="Phobius"/>
    </source>
</evidence>
<proteinExistence type="predicted"/>
<keyword evidence="1" id="KW-0812">Transmembrane</keyword>
<dbReference type="InterPro" id="IPR009200">
    <property type="entry name" value="DUF1269_membrane"/>
</dbReference>
<dbReference type="EMBL" id="JAAMOX010000001">
    <property type="protein sequence ID" value="NIH52613.1"/>
    <property type="molecule type" value="Genomic_DNA"/>
</dbReference>
<organism evidence="2 3">
    <name type="scientific">Lysinibacter cavernae</name>
    <dbReference type="NCBI Taxonomy" id="1640652"/>
    <lineage>
        <taxon>Bacteria</taxon>
        <taxon>Bacillati</taxon>
        <taxon>Actinomycetota</taxon>
        <taxon>Actinomycetes</taxon>
        <taxon>Micrococcales</taxon>
        <taxon>Microbacteriaceae</taxon>
        <taxon>Lysinibacter</taxon>
    </lineage>
</organism>
<dbReference type="RefSeq" id="WP_167147422.1">
    <property type="nucleotide sequence ID" value="NZ_JAAMOX010000001.1"/>
</dbReference>
<reference evidence="2 3" key="1">
    <citation type="submission" date="2020-02" db="EMBL/GenBank/DDBJ databases">
        <title>Sequencing the genomes of 1000 actinobacteria strains.</title>
        <authorList>
            <person name="Klenk H.-P."/>
        </authorList>
    </citation>
    <scope>NUCLEOTIDE SEQUENCE [LARGE SCALE GENOMIC DNA]</scope>
    <source>
        <strain evidence="2 3">DSM 27960</strain>
    </source>
</reference>